<dbReference type="SUPFAM" id="SSF51126">
    <property type="entry name" value="Pectin lyase-like"/>
    <property type="match status" value="1"/>
</dbReference>
<dbReference type="Proteomes" id="UP000482960">
    <property type="component" value="Unassembled WGS sequence"/>
</dbReference>
<dbReference type="Gene3D" id="2.160.20.10">
    <property type="entry name" value="Single-stranded right-handed beta-helix, Pectin lyase-like"/>
    <property type="match status" value="3"/>
</dbReference>
<protein>
    <recommendedName>
        <fullName evidence="1">Right handed beta helix domain-containing protein</fullName>
    </recommendedName>
</protein>
<evidence type="ECO:0000259" key="1">
    <source>
        <dbReference type="Pfam" id="PF13229"/>
    </source>
</evidence>
<reference evidence="2 3" key="1">
    <citation type="submission" date="2020-03" db="EMBL/GenBank/DDBJ databases">
        <title>Whole genome shotgun sequence of Phytohabitans rumicis NBRC 108638.</title>
        <authorList>
            <person name="Komaki H."/>
            <person name="Tamura T."/>
        </authorList>
    </citation>
    <scope>NUCLEOTIDE SEQUENCE [LARGE SCALE GENOMIC DNA]</scope>
    <source>
        <strain evidence="2 3">NBRC 108638</strain>
    </source>
</reference>
<organism evidence="2 3">
    <name type="scientific">Phytohabitans rumicis</name>
    <dbReference type="NCBI Taxonomy" id="1076125"/>
    <lineage>
        <taxon>Bacteria</taxon>
        <taxon>Bacillati</taxon>
        <taxon>Actinomycetota</taxon>
        <taxon>Actinomycetes</taxon>
        <taxon>Micromonosporales</taxon>
        <taxon>Micromonosporaceae</taxon>
    </lineage>
</organism>
<dbReference type="AlphaFoldDB" id="A0A6V8LGX7"/>
<keyword evidence="3" id="KW-1185">Reference proteome</keyword>
<reference evidence="2 3" key="2">
    <citation type="submission" date="2020-03" db="EMBL/GenBank/DDBJ databases">
        <authorList>
            <person name="Ichikawa N."/>
            <person name="Kimura A."/>
            <person name="Kitahashi Y."/>
            <person name="Uohara A."/>
        </authorList>
    </citation>
    <scope>NUCLEOTIDE SEQUENCE [LARGE SCALE GENOMIC DNA]</scope>
    <source>
        <strain evidence="2 3">NBRC 108638</strain>
    </source>
</reference>
<feature type="domain" description="Right handed beta helix" evidence="1">
    <location>
        <begin position="243"/>
        <end position="408"/>
    </location>
</feature>
<dbReference type="EMBL" id="BLPG01000001">
    <property type="protein sequence ID" value="GFJ93839.1"/>
    <property type="molecule type" value="Genomic_DNA"/>
</dbReference>
<accession>A0A6V8LGX7</accession>
<name>A0A6V8LGX7_9ACTN</name>
<dbReference type="Pfam" id="PF13229">
    <property type="entry name" value="Beta_helix"/>
    <property type="match status" value="1"/>
</dbReference>
<dbReference type="InterPro" id="IPR012334">
    <property type="entry name" value="Pectin_lyas_fold"/>
</dbReference>
<dbReference type="InterPro" id="IPR006626">
    <property type="entry name" value="PbH1"/>
</dbReference>
<evidence type="ECO:0000313" key="3">
    <source>
        <dbReference type="Proteomes" id="UP000482960"/>
    </source>
</evidence>
<sequence>MAAVLLVAASGALAATVWVSTFTVTNTSDSGAGSLRQAIRDANGHQGKDRITFGVFNVGGYAITPVTDLPEITDPVTIDGYSEPGAQRATAQAPAILKVAIDGANTSWGLSVRTDGAEIYGLVIYQASGPVADGEVCVNDGICVVGDNNVIAGNYIGVDHAGLFPIPNRGEGIELTGDGNIIGGASVGDRNLISANDNDGVDLAGVGNRVEGNWIGIDAIGGTLGNGQDGVSVSGGAKVADGNVIAGNVISGNLGDAVSVDGDDNTVLDNLIGTNAAGNAGIGNGGDGVALFGDRNQVDGNVIAGNDVGVSINELGSANTVRGNKIGTNAAGNAQLPNDTGVYIEGSENTIGGPGVGEGNLISGNNDDGIEIEDPNDGTATGNRLLGNLIGTRLNGAMALSNGDNGVQVNAEGENWVGGSQPGAGNVISANANDGISVWGGNTRIEGNRIGTNAAGTAALGNLDDGVHLRNTGWVGGSQPGAGNLISANTAAGIYLSGTTGVQVLGNKIGTNAAGVAGLGNGGAGILLGGADTSLVGGAEPGAGNVISANAGDGVAIDFGAAGNQILGNAIGTNANGTMNLANAGSGIRVYSGDGNRIGTDGASGRMNTIAHNGGDGVTIDAGTNNAVTGNSIFDNAGLGIDLIPVNVTANDGAPDSDAGPNDLQNHPVIFTAVTTPVATTITWSVDTMPLTQYRVEFFANGACDGSGHGEGRKFLGATLATTDANGKAAGITQTANTFAGASVVATATLVPGGTVLGSTSEFSACLLVQ</sequence>
<gene>
    <name evidence="2" type="ORF">Prum_074810</name>
</gene>
<comment type="caution">
    <text evidence="2">The sequence shown here is derived from an EMBL/GenBank/DDBJ whole genome shotgun (WGS) entry which is preliminary data.</text>
</comment>
<dbReference type="SMART" id="SM00710">
    <property type="entry name" value="PbH1"/>
    <property type="match status" value="9"/>
</dbReference>
<evidence type="ECO:0000313" key="2">
    <source>
        <dbReference type="EMBL" id="GFJ93839.1"/>
    </source>
</evidence>
<dbReference type="InterPro" id="IPR011050">
    <property type="entry name" value="Pectin_lyase_fold/virulence"/>
</dbReference>
<proteinExistence type="predicted"/>
<dbReference type="InterPro" id="IPR039448">
    <property type="entry name" value="Beta_helix"/>
</dbReference>